<keyword evidence="3" id="KW-0862">Zinc</keyword>
<evidence type="ECO:0000256" key="4">
    <source>
        <dbReference type="ARBA" id="ARBA00023239"/>
    </source>
</evidence>
<evidence type="ECO:0000256" key="1">
    <source>
        <dbReference type="ARBA" id="ARBA00005495"/>
    </source>
</evidence>
<keyword evidence="2" id="KW-0479">Metal-binding</keyword>
<comment type="caution">
    <text evidence="6">The sequence shown here is derived from an EMBL/GenBank/DDBJ whole genome shotgun (WGS) entry which is preliminary data.</text>
</comment>
<dbReference type="Gene3D" id="3.90.1590.10">
    <property type="entry name" value="glutathione-dependent formaldehyde- activating enzyme (gfa)"/>
    <property type="match status" value="1"/>
</dbReference>
<dbReference type="PANTHER" id="PTHR33337">
    <property type="entry name" value="GFA DOMAIN-CONTAINING PROTEIN"/>
    <property type="match status" value="1"/>
</dbReference>
<name>A0A545T093_9PROT</name>
<comment type="similarity">
    <text evidence="1">Belongs to the Gfa family.</text>
</comment>
<dbReference type="PROSITE" id="PS51891">
    <property type="entry name" value="CENP_V_GFA"/>
    <property type="match status" value="1"/>
</dbReference>
<organism evidence="6 7">
    <name type="scientific">Denitrobaculum tricleocarpae</name>
    <dbReference type="NCBI Taxonomy" id="2591009"/>
    <lineage>
        <taxon>Bacteria</taxon>
        <taxon>Pseudomonadati</taxon>
        <taxon>Pseudomonadota</taxon>
        <taxon>Alphaproteobacteria</taxon>
        <taxon>Rhodospirillales</taxon>
        <taxon>Rhodospirillaceae</taxon>
        <taxon>Denitrobaculum</taxon>
    </lineage>
</organism>
<keyword evidence="7" id="KW-1185">Reference proteome</keyword>
<reference evidence="6 7" key="1">
    <citation type="submission" date="2019-06" db="EMBL/GenBank/DDBJ databases">
        <title>Whole genome sequence for Rhodospirillaceae sp. R148.</title>
        <authorList>
            <person name="Wang G."/>
        </authorList>
    </citation>
    <scope>NUCLEOTIDE SEQUENCE [LARGE SCALE GENOMIC DNA]</scope>
    <source>
        <strain evidence="6 7">R148</strain>
    </source>
</reference>
<dbReference type="PANTHER" id="PTHR33337:SF40">
    <property type="entry name" value="CENP-V_GFA DOMAIN-CONTAINING PROTEIN-RELATED"/>
    <property type="match status" value="1"/>
</dbReference>
<evidence type="ECO:0000313" key="6">
    <source>
        <dbReference type="EMBL" id="TQV70643.1"/>
    </source>
</evidence>
<dbReference type="AlphaFoldDB" id="A0A545T093"/>
<feature type="domain" description="CENP-V/GFA" evidence="5">
    <location>
        <begin position="4"/>
        <end position="121"/>
    </location>
</feature>
<dbReference type="Proteomes" id="UP000315252">
    <property type="component" value="Unassembled WGS sequence"/>
</dbReference>
<evidence type="ECO:0000256" key="3">
    <source>
        <dbReference type="ARBA" id="ARBA00022833"/>
    </source>
</evidence>
<evidence type="ECO:0000259" key="5">
    <source>
        <dbReference type="PROSITE" id="PS51891"/>
    </source>
</evidence>
<evidence type="ECO:0000313" key="7">
    <source>
        <dbReference type="Proteomes" id="UP000315252"/>
    </source>
</evidence>
<protein>
    <submittedName>
        <fullName evidence="6">GFA family protein</fullName>
    </submittedName>
</protein>
<dbReference type="OrthoDB" id="9807246at2"/>
<accession>A0A545T093</accession>
<dbReference type="InterPro" id="IPR006913">
    <property type="entry name" value="CENP-V/GFA"/>
</dbReference>
<dbReference type="Pfam" id="PF04828">
    <property type="entry name" value="GFA"/>
    <property type="match status" value="1"/>
</dbReference>
<dbReference type="SUPFAM" id="SSF51316">
    <property type="entry name" value="Mss4-like"/>
    <property type="match status" value="1"/>
</dbReference>
<dbReference type="GO" id="GO:0016846">
    <property type="term" value="F:carbon-sulfur lyase activity"/>
    <property type="evidence" value="ECO:0007669"/>
    <property type="project" value="InterPro"/>
</dbReference>
<dbReference type="RefSeq" id="WP_142899712.1">
    <property type="nucleotide sequence ID" value="NZ_ML660067.1"/>
</dbReference>
<gene>
    <name evidence="6" type="ORF">FKG95_27690</name>
</gene>
<keyword evidence="4" id="KW-0456">Lyase</keyword>
<dbReference type="GO" id="GO:0046872">
    <property type="term" value="F:metal ion binding"/>
    <property type="evidence" value="ECO:0007669"/>
    <property type="project" value="UniProtKB-KW"/>
</dbReference>
<proteinExistence type="inferred from homology"/>
<dbReference type="EMBL" id="VHSH01000016">
    <property type="protein sequence ID" value="TQV70643.1"/>
    <property type="molecule type" value="Genomic_DNA"/>
</dbReference>
<evidence type="ECO:0000256" key="2">
    <source>
        <dbReference type="ARBA" id="ARBA00022723"/>
    </source>
</evidence>
<sequence>MNKQSGGCACGAVRYEASGKTEFAFHCHCRKCQRITGSGHASAFALHRDDIELTGEVREFEQMADNGAATYSGFCPKCGSPIFSRTVRFPDRLYLHVATLDDPSRFEPKFVVYEQAAQPWDYIDPALQAAPR</sequence>
<dbReference type="InterPro" id="IPR011057">
    <property type="entry name" value="Mss4-like_sf"/>
</dbReference>